<evidence type="ECO:0000256" key="1">
    <source>
        <dbReference type="ARBA" id="ARBA00004496"/>
    </source>
</evidence>
<organism evidence="6 7">
    <name type="scientific">Triparma verrucosa</name>
    <dbReference type="NCBI Taxonomy" id="1606542"/>
    <lineage>
        <taxon>Eukaryota</taxon>
        <taxon>Sar</taxon>
        <taxon>Stramenopiles</taxon>
        <taxon>Ochrophyta</taxon>
        <taxon>Bolidophyceae</taxon>
        <taxon>Parmales</taxon>
        <taxon>Triparmaceae</taxon>
        <taxon>Triparma</taxon>
    </lineage>
</organism>
<dbReference type="PANTHER" id="PTHR45418">
    <property type="entry name" value="CANCER/TESTIS ANTIGEN 55"/>
    <property type="match status" value="1"/>
</dbReference>
<reference evidence="7" key="1">
    <citation type="journal article" date="2023" name="Commun. Biol.">
        <title>Genome analysis of Parmales, the sister group of diatoms, reveals the evolutionary specialization of diatoms from phago-mixotrophs to photoautotrophs.</title>
        <authorList>
            <person name="Ban H."/>
            <person name="Sato S."/>
            <person name="Yoshikawa S."/>
            <person name="Yamada K."/>
            <person name="Nakamura Y."/>
            <person name="Ichinomiya M."/>
            <person name="Sato N."/>
            <person name="Blanc-Mathieu R."/>
            <person name="Endo H."/>
            <person name="Kuwata A."/>
            <person name="Ogata H."/>
        </authorList>
    </citation>
    <scope>NUCLEOTIDE SEQUENCE [LARGE SCALE GENOMIC DNA]</scope>
    <source>
        <strain evidence="7">NIES 3699</strain>
    </source>
</reference>
<dbReference type="AlphaFoldDB" id="A0A9W7F4V0"/>
<gene>
    <name evidence="6" type="ORF">TrVE_jg4105</name>
</gene>
<evidence type="ECO:0000313" key="6">
    <source>
        <dbReference type="EMBL" id="GMI03279.1"/>
    </source>
</evidence>
<feature type="domain" description="DNA2/NAM7 helicase helicase" evidence="4">
    <location>
        <begin position="850"/>
        <end position="912"/>
    </location>
</feature>
<protein>
    <recommendedName>
        <fullName evidence="8">RNA helicase</fullName>
    </recommendedName>
</protein>
<comment type="subcellular location">
    <subcellularLocation>
        <location evidence="1">Cytoplasm</location>
    </subcellularLocation>
</comment>
<evidence type="ECO:0000259" key="5">
    <source>
        <dbReference type="Pfam" id="PF13087"/>
    </source>
</evidence>
<feature type="region of interest" description="Disordered" evidence="3">
    <location>
        <begin position="41"/>
        <end position="80"/>
    </location>
</feature>
<dbReference type="EMBL" id="BRXX01000298">
    <property type="protein sequence ID" value="GMI03279.1"/>
    <property type="molecule type" value="Genomic_DNA"/>
</dbReference>
<evidence type="ECO:0000256" key="3">
    <source>
        <dbReference type="SAM" id="MobiDB-lite"/>
    </source>
</evidence>
<feature type="compositionally biased region" description="Pro residues" evidence="3">
    <location>
        <begin position="53"/>
        <end position="72"/>
    </location>
</feature>
<dbReference type="GO" id="GO:0005737">
    <property type="term" value="C:cytoplasm"/>
    <property type="evidence" value="ECO:0007669"/>
    <property type="project" value="UniProtKB-SubCell"/>
</dbReference>
<keyword evidence="7" id="KW-1185">Reference proteome</keyword>
<proteinExistence type="predicted"/>
<dbReference type="Pfam" id="PF13086">
    <property type="entry name" value="AAA_11"/>
    <property type="match status" value="2"/>
</dbReference>
<evidence type="ECO:0008006" key="8">
    <source>
        <dbReference type="Google" id="ProtNLM"/>
    </source>
</evidence>
<dbReference type="PANTHER" id="PTHR45418:SF1">
    <property type="entry name" value="CANCER_TESTIS ANTIGEN 55"/>
    <property type="match status" value="1"/>
</dbReference>
<feature type="domain" description="DNA2/NAM7 helicase helicase" evidence="4">
    <location>
        <begin position="703"/>
        <end position="806"/>
    </location>
</feature>
<name>A0A9W7F4V0_9STRA</name>
<dbReference type="InterPro" id="IPR041677">
    <property type="entry name" value="DNA2/NAM7_AAA_11"/>
</dbReference>
<evidence type="ECO:0000256" key="2">
    <source>
        <dbReference type="ARBA" id="ARBA00022490"/>
    </source>
</evidence>
<dbReference type="SUPFAM" id="SSF52540">
    <property type="entry name" value="P-loop containing nucleoside triphosphate hydrolases"/>
    <property type="match status" value="1"/>
</dbReference>
<dbReference type="GO" id="GO:0004386">
    <property type="term" value="F:helicase activity"/>
    <property type="evidence" value="ECO:0007669"/>
    <property type="project" value="InterPro"/>
</dbReference>
<comment type="caution">
    <text evidence="6">The sequence shown here is derived from an EMBL/GenBank/DDBJ whole genome shotgun (WGS) entry which is preliminary data.</text>
</comment>
<feature type="domain" description="DNA2/NAM7 helicase-like C-terminal" evidence="5">
    <location>
        <begin position="923"/>
        <end position="1133"/>
    </location>
</feature>
<sequence length="1217" mass="134521">MPAAQQYHIQAQQYQAQQHLSDVEGLHRNFLSAVDVSPPSISYSMSPSSSSSLPPPPPGFSQPQPQPQPPSISSPVKLSSKLPPNQLVEIILPSPMKYYETVTAEILKTIAKRGMVLLLSLPTSDLEEVSVLAENLIVNRWGGLFLEDEGSGIGPLTGLHDGKEGDAFARTPPASLTLASLGINHKVIKVIQHYVVYLPPSPPAVPPSTFPLKLQLTTPTSSPTLSLTTPPINPLFSYTITIKTDLLLPLTLQISPLPKSTISASKYITTSQRLSWYTPPSSLLICSAPPYFRTSLISTPKIVSSVVSGGGKKSYVTKYFKDSFVRRGSWRVFTMKGGEDVDRRDNLKVDRKVFEGKPYKVLSERINNGSVCWEDVSKYVEGIVGLLEAEEDTVCGRLEDFCIYEMKLEKEFIKKGEVKKGEEKGFITNPRLIAPDVNMYGKCEVCEDLRIKYFGTGKKCTHCSRLMEAGRAAILKQSSTVRSPAVPESEFTPESLAAMHQDEVFMLSIVVKGVGESRPPLSFLDAVRFRFEYRGVVQEVVGIIMDIKIKNEEVTIRMPSPMTEDAISFNFEKNYSVVFHDTSLLPYYRFLLHGLRVAVLDLPSCVDPSTTIASHVDYAEVFTVPEKSSSAWDEGAPRFSINFGLGQQKGIKMCQLILKEAKEVKDNENLSRVVAPIARPGDGVKELPRDSCDREWEYFHEGLNREQRNAIYDIFYNLNGPVPYILFGPPGTGKTLTFVESILQLALRPANEDARVKILVCAPSDAAADVIAIRLKTYVQVRQGSKYTEVRRRTNLIRLNHFQRKASSLPAQLLSLSPTSESGMFMIPPTLDPPDLSMGDNEFREPATPTIVVSTCFSSSLLPESDLPFTHLFVDEAAQATEAEVLIPILHAGKDCSVMLGGDPRQLGPSIFNNEAGRQGLALSLLERLMALDIYTEGKFAIITKLKNNYRSHKALLDIPSALFYDNELECFAEKSSADMALKWEGLEGANSDFPMLFYDACEGKQMNEVDNPSLFNYHECNVVKDFIAQLLKSETVNVSMKHIAVITPFRAQVLQMRKVLRTAGFSAVGVGQVEDYQGGEQKIVIISCVQTEKSKLGGAKDGGQGYGFVEDPKRFNVAVSRAKALNIIVGNVNYLNSTGTYWEAMIAHCKDNFAIAGDEESEHVAELGFGGGHYSGINELTDYVERMGLGASCEDDKLEQALRGYYNGGDSWRIQL</sequence>
<evidence type="ECO:0000313" key="7">
    <source>
        <dbReference type="Proteomes" id="UP001165160"/>
    </source>
</evidence>
<keyword evidence="2" id="KW-0963">Cytoplasm</keyword>
<evidence type="ECO:0000259" key="4">
    <source>
        <dbReference type="Pfam" id="PF13086"/>
    </source>
</evidence>
<dbReference type="CDD" id="cd18808">
    <property type="entry name" value="SF1_C_Upf1"/>
    <property type="match status" value="1"/>
</dbReference>
<dbReference type="InterPro" id="IPR047187">
    <property type="entry name" value="SF1_C_Upf1"/>
</dbReference>
<feature type="compositionally biased region" description="Low complexity" evidence="3">
    <location>
        <begin position="41"/>
        <end position="52"/>
    </location>
</feature>
<accession>A0A9W7F4V0</accession>
<dbReference type="Pfam" id="PF13087">
    <property type="entry name" value="AAA_12"/>
    <property type="match status" value="1"/>
</dbReference>
<dbReference type="Gene3D" id="3.40.50.300">
    <property type="entry name" value="P-loop containing nucleotide triphosphate hydrolases"/>
    <property type="match status" value="2"/>
</dbReference>
<dbReference type="InterPro" id="IPR027417">
    <property type="entry name" value="P-loop_NTPase"/>
</dbReference>
<dbReference type="InterPro" id="IPR041679">
    <property type="entry name" value="DNA2/NAM7-like_C"/>
</dbReference>
<dbReference type="Proteomes" id="UP001165160">
    <property type="component" value="Unassembled WGS sequence"/>
</dbReference>